<gene>
    <name evidence="2" type="ORF">FOF52_04980</name>
</gene>
<protein>
    <recommendedName>
        <fullName evidence="4">CHRD domain-containing protein</fullName>
    </recommendedName>
</protein>
<evidence type="ECO:0000256" key="1">
    <source>
        <dbReference type="SAM" id="SignalP"/>
    </source>
</evidence>
<evidence type="ECO:0000313" key="3">
    <source>
        <dbReference type="Proteomes" id="UP000832041"/>
    </source>
</evidence>
<feature type="signal peptide" evidence="1">
    <location>
        <begin position="1"/>
        <end position="28"/>
    </location>
</feature>
<dbReference type="EMBL" id="CP051627">
    <property type="protein sequence ID" value="UPT20398.1"/>
    <property type="molecule type" value="Genomic_DNA"/>
</dbReference>
<evidence type="ECO:0000313" key="2">
    <source>
        <dbReference type="EMBL" id="UPT20398.1"/>
    </source>
</evidence>
<keyword evidence="1" id="KW-0732">Signal</keyword>
<evidence type="ECO:0008006" key="4">
    <source>
        <dbReference type="Google" id="ProtNLM"/>
    </source>
</evidence>
<sequence length="258" mass="25775">MSMDRRKLALLAVAVPVGALAAAAPAHADGAAVLHANLSPVNQSGAHGTAKVTVKGTRVTVHIESGGLLAHSPHAQHFHIGGQHRCAPPEAADDITDDGRLSTTEGEPYLGGVRISLTTEGDTSPASALAIDRMPVADAHGTVEYHRTFEVPEDVAAALRSGKAVLEQHGVDHNGNGTYDFQGAGKSDLDPSLPAEATDPATCGELVPAPRGGMAAGAGGTAAPSVDTAALAASALLAAAAGAGAAVRHRFAGTARRG</sequence>
<proteinExistence type="predicted"/>
<organism evidence="2 3">
    <name type="scientific">Thermobifida alba</name>
    <name type="common">Thermomonospora alba</name>
    <dbReference type="NCBI Taxonomy" id="53522"/>
    <lineage>
        <taxon>Bacteria</taxon>
        <taxon>Bacillati</taxon>
        <taxon>Actinomycetota</taxon>
        <taxon>Actinomycetes</taxon>
        <taxon>Streptosporangiales</taxon>
        <taxon>Nocardiopsidaceae</taxon>
        <taxon>Thermobifida</taxon>
    </lineage>
</organism>
<dbReference type="Proteomes" id="UP000832041">
    <property type="component" value="Chromosome"/>
</dbReference>
<keyword evidence="3" id="KW-1185">Reference proteome</keyword>
<accession>A0ABY4KY85</accession>
<name>A0ABY4KY85_THEAE</name>
<reference evidence="2 3" key="1">
    <citation type="submission" date="2020-04" db="EMBL/GenBank/DDBJ databases">
        <title>Thermobifida alba genome sequencing and assembly.</title>
        <authorList>
            <person name="Luzics S."/>
            <person name="Horvath B."/>
            <person name="Nagy I."/>
            <person name="Toth A."/>
            <person name="Nagy I."/>
            <person name="Kukolya J."/>
        </authorList>
    </citation>
    <scope>NUCLEOTIDE SEQUENCE [LARGE SCALE GENOMIC DNA]</scope>
    <source>
        <strain evidence="2 3">DSM 43795</strain>
    </source>
</reference>
<feature type="chain" id="PRO_5046288827" description="CHRD domain-containing protein" evidence="1">
    <location>
        <begin position="29"/>
        <end position="258"/>
    </location>
</feature>